<sequence length="44" mass="4691">MASLFQSVYLSESLNCPGQLFQATAARLFFLLLILFGVAPAAGL</sequence>
<dbReference type="EMBL" id="ACEA01000022">
    <property type="protein sequence ID" value="EEG23961.1"/>
    <property type="molecule type" value="Genomic_DNA"/>
</dbReference>
<reference evidence="2 3" key="1">
    <citation type="submission" date="2009-01" db="EMBL/GenBank/DDBJ databases">
        <authorList>
            <person name="Fulton L."/>
            <person name="Clifton S."/>
            <person name="Chinwalla A.T."/>
            <person name="Mitreva M."/>
            <person name="Sodergren E."/>
            <person name="Weinstock G."/>
            <person name="Clifton S."/>
            <person name="Dooling D.J."/>
            <person name="Fulton B."/>
            <person name="Minx P."/>
            <person name="Pepin K.H."/>
            <person name="Johnson M."/>
            <person name="Bhonagiri V."/>
            <person name="Nash W.E."/>
            <person name="Mardis E.R."/>
            <person name="Wilson R.K."/>
        </authorList>
    </citation>
    <scope>NUCLEOTIDE SEQUENCE [LARGE SCALE GENOMIC DNA]</scope>
    <source>
        <strain evidence="2 3">ATCC 23834</strain>
    </source>
</reference>
<protein>
    <submittedName>
        <fullName evidence="2">Uncharacterized protein</fullName>
    </submittedName>
</protein>
<dbReference type="HOGENOM" id="CLU_3215604_0_0_4"/>
<accession>C0DVG3</accession>
<keyword evidence="1" id="KW-0812">Transmembrane</keyword>
<comment type="caution">
    <text evidence="2">The sequence shown here is derived from an EMBL/GenBank/DDBJ whole genome shotgun (WGS) entry which is preliminary data.</text>
</comment>
<evidence type="ECO:0000313" key="3">
    <source>
        <dbReference type="Proteomes" id="UP000005837"/>
    </source>
</evidence>
<organism evidence="2 3">
    <name type="scientific">Eikenella corrodens ATCC 23834</name>
    <dbReference type="NCBI Taxonomy" id="546274"/>
    <lineage>
        <taxon>Bacteria</taxon>
        <taxon>Pseudomonadati</taxon>
        <taxon>Pseudomonadota</taxon>
        <taxon>Betaproteobacteria</taxon>
        <taxon>Neisseriales</taxon>
        <taxon>Neisseriaceae</taxon>
        <taxon>Eikenella</taxon>
    </lineage>
</organism>
<dbReference type="AlphaFoldDB" id="C0DVG3"/>
<gene>
    <name evidence="2" type="ORF">EIKCOROL_01352</name>
</gene>
<keyword evidence="1" id="KW-1133">Transmembrane helix</keyword>
<proteinExistence type="predicted"/>
<feature type="transmembrane region" description="Helical" evidence="1">
    <location>
        <begin position="20"/>
        <end position="42"/>
    </location>
</feature>
<evidence type="ECO:0000256" key="1">
    <source>
        <dbReference type="SAM" id="Phobius"/>
    </source>
</evidence>
<dbReference type="Proteomes" id="UP000005837">
    <property type="component" value="Unassembled WGS sequence"/>
</dbReference>
<evidence type="ECO:0000313" key="2">
    <source>
        <dbReference type="EMBL" id="EEG23961.1"/>
    </source>
</evidence>
<keyword evidence="1" id="KW-0472">Membrane</keyword>
<name>C0DVG3_EIKCO</name>